<evidence type="ECO:0000313" key="2">
    <source>
        <dbReference type="EMBL" id="OAN19163.1"/>
    </source>
</evidence>
<dbReference type="EMBL" id="LVHF01000010">
    <property type="protein sequence ID" value="OAN19163.1"/>
    <property type="molecule type" value="Genomic_DNA"/>
</dbReference>
<keyword evidence="1" id="KW-0175">Coiled coil</keyword>
<comment type="caution">
    <text evidence="2">The sequence shown here is derived from an EMBL/GenBank/DDBJ whole genome shotgun (WGS) entry which is preliminary data.</text>
</comment>
<organism evidence="2 3">
    <name type="scientific">Photobacterium jeanii</name>
    <dbReference type="NCBI Taxonomy" id="858640"/>
    <lineage>
        <taxon>Bacteria</taxon>
        <taxon>Pseudomonadati</taxon>
        <taxon>Pseudomonadota</taxon>
        <taxon>Gammaproteobacteria</taxon>
        <taxon>Vibrionales</taxon>
        <taxon>Vibrionaceae</taxon>
        <taxon>Photobacterium</taxon>
    </lineage>
</organism>
<evidence type="ECO:0000313" key="3">
    <source>
        <dbReference type="Proteomes" id="UP000078503"/>
    </source>
</evidence>
<protein>
    <submittedName>
        <fullName evidence="2">Uncharacterized protein</fullName>
    </submittedName>
</protein>
<dbReference type="Proteomes" id="UP000078503">
    <property type="component" value="Unassembled WGS sequence"/>
</dbReference>
<name>A0A178KRC2_9GAMM</name>
<accession>A0A178KRC2</accession>
<evidence type="ECO:0000256" key="1">
    <source>
        <dbReference type="SAM" id="Coils"/>
    </source>
</evidence>
<dbReference type="AlphaFoldDB" id="A0A178KRC2"/>
<dbReference type="RefSeq" id="WP_068326087.1">
    <property type="nucleotide sequence ID" value="NZ_LVHF01000010.1"/>
</dbReference>
<keyword evidence="3" id="KW-1185">Reference proteome</keyword>
<reference evidence="2 3" key="1">
    <citation type="submission" date="2016-03" db="EMBL/GenBank/DDBJ databases">
        <title>Photobacterium proteolyticum sp. nov. a protease producing bacterium isolated from ocean sediments of Laizhou Bay.</title>
        <authorList>
            <person name="Li Y."/>
        </authorList>
    </citation>
    <scope>NUCLEOTIDE SEQUENCE [LARGE SCALE GENOMIC DNA]</scope>
    <source>
        <strain evidence="2 3">R-40508</strain>
    </source>
</reference>
<proteinExistence type="predicted"/>
<dbReference type="OrthoDB" id="5398457at2"/>
<feature type="coiled-coil region" evidence="1">
    <location>
        <begin position="95"/>
        <end position="129"/>
    </location>
</feature>
<gene>
    <name evidence="2" type="ORF">A3K86_00575</name>
</gene>
<sequence length="129" mass="14355">MAKSLCKYRRVEIADKFDFITQIVSVPNFICSSCARVASDKGYLCKPSALVSTRAAVPHEMPSKIAKSSADTARQDRQSLTFTTESVTKLTDKQSKKLAKLAKKKEKRLKQAEKAAKRYDKAIVKAQAK</sequence>
<dbReference type="STRING" id="858640.A3K86_00575"/>